<evidence type="ECO:0000313" key="2">
    <source>
        <dbReference type="EMBL" id="HER97151.1"/>
    </source>
</evidence>
<dbReference type="EMBL" id="DSGB01000006">
    <property type="protein sequence ID" value="HER97151.1"/>
    <property type="molecule type" value="Genomic_DNA"/>
</dbReference>
<evidence type="ECO:0000259" key="1">
    <source>
        <dbReference type="Pfam" id="PF13473"/>
    </source>
</evidence>
<dbReference type="Pfam" id="PF13473">
    <property type="entry name" value="Cupredoxin_1"/>
    <property type="match status" value="1"/>
</dbReference>
<sequence length="143" mass="15270">MARQARPIRRGIFSLATDLACCKAEPLMPHGFYCITLSLLLLAGIACNVGTATMPTEIQIEAGMVGFRPSTIEIPAGRAVRLVFTRTIDSVCLEQVQIPDLGIGPVTLPLNQPVVIEVTVPKAGAFQFTCGMGMTKGTLVVKR</sequence>
<gene>
    <name evidence="2" type="ORF">ENO59_11715</name>
</gene>
<proteinExistence type="predicted"/>
<organism evidence="2">
    <name type="scientific">Rhodothermus marinus</name>
    <name type="common">Rhodothermus obamensis</name>
    <dbReference type="NCBI Taxonomy" id="29549"/>
    <lineage>
        <taxon>Bacteria</taxon>
        <taxon>Pseudomonadati</taxon>
        <taxon>Rhodothermota</taxon>
        <taxon>Rhodothermia</taxon>
        <taxon>Rhodothermales</taxon>
        <taxon>Rhodothermaceae</taxon>
        <taxon>Rhodothermus</taxon>
    </lineage>
</organism>
<comment type="caution">
    <text evidence="2">The sequence shown here is derived from an EMBL/GenBank/DDBJ whole genome shotgun (WGS) entry which is preliminary data.</text>
</comment>
<dbReference type="AlphaFoldDB" id="A0A7V2B2L1"/>
<reference evidence="2" key="1">
    <citation type="journal article" date="2020" name="mSystems">
        <title>Genome- and Community-Level Interaction Insights into Carbon Utilization and Element Cycling Functions of Hydrothermarchaeota in Hydrothermal Sediment.</title>
        <authorList>
            <person name="Zhou Z."/>
            <person name="Liu Y."/>
            <person name="Xu W."/>
            <person name="Pan J."/>
            <person name="Luo Z.H."/>
            <person name="Li M."/>
        </authorList>
    </citation>
    <scope>NUCLEOTIDE SEQUENCE [LARGE SCALE GENOMIC DNA]</scope>
    <source>
        <strain evidence="2">SpSt-143</strain>
    </source>
</reference>
<dbReference type="Gene3D" id="2.60.40.420">
    <property type="entry name" value="Cupredoxins - blue copper proteins"/>
    <property type="match status" value="1"/>
</dbReference>
<dbReference type="SUPFAM" id="SSF49503">
    <property type="entry name" value="Cupredoxins"/>
    <property type="match status" value="1"/>
</dbReference>
<name>A0A7V2B2L1_RHOMR</name>
<protein>
    <submittedName>
        <fullName evidence="2">Cupredoxin domain-containing protein</fullName>
    </submittedName>
</protein>
<accession>A0A7V2B2L1</accession>
<feature type="domain" description="EfeO-type cupredoxin-like" evidence="1">
    <location>
        <begin position="48"/>
        <end position="141"/>
    </location>
</feature>
<dbReference type="InterPro" id="IPR008972">
    <property type="entry name" value="Cupredoxin"/>
</dbReference>
<dbReference type="InterPro" id="IPR028096">
    <property type="entry name" value="EfeO_Cupredoxin"/>
</dbReference>